<dbReference type="STRING" id="29139.ENSVURP00010018836"/>
<comment type="subunit">
    <text evidence="1">Component of the oligosaccharyltransferase (OST) complex.</text>
</comment>
<dbReference type="OMA" id="HIPSAMT"/>
<reference evidence="2" key="3">
    <citation type="submission" date="2025-09" db="UniProtKB">
        <authorList>
            <consortium name="Ensembl"/>
        </authorList>
    </citation>
    <scope>IDENTIFICATION</scope>
</reference>
<dbReference type="Proteomes" id="UP000314987">
    <property type="component" value="Unassembled WGS sequence"/>
</dbReference>
<name>A0A4X2L9T1_VOMUR</name>
<dbReference type="PANTHER" id="PTHR13160:SF4">
    <property type="entry name" value="OLIGOSACCHARYLTRANSFERASE COMPLEX SUBUNIT OSTC"/>
    <property type="match status" value="1"/>
</dbReference>
<evidence type="ECO:0000313" key="2">
    <source>
        <dbReference type="Ensembl" id="ENSVURP00010018836.1"/>
    </source>
</evidence>
<proteinExistence type="inferred from homology"/>
<keyword evidence="1" id="KW-0812">Transmembrane</keyword>
<dbReference type="GeneTree" id="ENSGT00390000001376"/>
<evidence type="ECO:0000313" key="3">
    <source>
        <dbReference type="Proteomes" id="UP000314987"/>
    </source>
</evidence>
<dbReference type="AlphaFoldDB" id="A0A4X2L9T1"/>
<keyword evidence="3" id="KW-1185">Reference proteome</keyword>
<comment type="similarity">
    <text evidence="1">Belongs to the OSTC family.</text>
</comment>
<reference evidence="3" key="1">
    <citation type="submission" date="2018-12" db="EMBL/GenBank/DDBJ databases">
        <authorList>
            <person name="Yazar S."/>
        </authorList>
    </citation>
    <scope>NUCLEOTIDE SEQUENCE [LARGE SCALE GENOMIC DNA]</scope>
</reference>
<dbReference type="InterPro" id="IPR042416">
    <property type="entry name" value="OSTC"/>
</dbReference>
<keyword evidence="1" id="KW-1133">Transmembrane helix</keyword>
<sequence>MEMLYRVPFTVFEGPNLKLKKPPWAHMLSAMTVYALAVVSYALITGGIIYDVIVEPPNVESMKDKHGHQRPAAFLAYRGYLE</sequence>
<evidence type="ECO:0000256" key="1">
    <source>
        <dbReference type="RuleBase" id="RU366060"/>
    </source>
</evidence>
<dbReference type="Ensembl" id="ENSVURT00010021415.1">
    <property type="protein sequence ID" value="ENSVURP00010018836.1"/>
    <property type="gene ID" value="ENSVURG00010014338.1"/>
</dbReference>
<dbReference type="PANTHER" id="PTHR13160">
    <property type="entry name" value="OLIGOSACCHARYLTRANSFERASE COMPLEX SUBUNIT OSTC"/>
    <property type="match status" value="1"/>
</dbReference>
<comment type="subcellular location">
    <subcellularLocation>
        <location evidence="1">Membrane</location>
        <topology evidence="1">Multi-pass membrane protein</topology>
    </subcellularLocation>
</comment>
<organism evidence="2 3">
    <name type="scientific">Vombatus ursinus</name>
    <name type="common">Common wombat</name>
    <dbReference type="NCBI Taxonomy" id="29139"/>
    <lineage>
        <taxon>Eukaryota</taxon>
        <taxon>Metazoa</taxon>
        <taxon>Chordata</taxon>
        <taxon>Craniata</taxon>
        <taxon>Vertebrata</taxon>
        <taxon>Euteleostomi</taxon>
        <taxon>Mammalia</taxon>
        <taxon>Metatheria</taxon>
        <taxon>Diprotodontia</taxon>
        <taxon>Vombatidae</taxon>
        <taxon>Vombatus</taxon>
    </lineage>
</organism>
<reference evidence="2" key="2">
    <citation type="submission" date="2025-08" db="UniProtKB">
        <authorList>
            <consortium name="Ensembl"/>
        </authorList>
    </citation>
    <scope>IDENTIFICATION</scope>
</reference>
<comment type="function">
    <text evidence="1">Subunit of STT3A-containing oligosaccharyl transferase (OST-A) complex that catalyzes the initial transfer of a defined glycan (Glc(3)Man(9)GlcNAc(2) in eukaryotes) from the lipid carrier dolichol-pyrophosphate to an asparagine residue within an Asn-X-Ser/Thr consensus motif in nascent polypeptide chains, the first step in protein N-glycosylation. N-glycosylation occurs cotranslationally and the complex associates with the Sec61 complex at the channel-forming translocon complex that mediates protein translocation across the endoplasmic reticulum (ER). Within the OST-A complex, acts as an adapter that anchors the OST-A complex to the Sec61 complex. May be involved in N-glycosylation of APP (amyloid-beta precursor protein). Can modulate gamma-secretase cleavage of APP by enhancing endoprotelysis of PSEN1.</text>
</comment>
<protein>
    <recommendedName>
        <fullName evidence="1">Oligosaccharyltransferase complex subunit</fullName>
    </recommendedName>
</protein>
<feature type="transmembrane region" description="Helical" evidence="1">
    <location>
        <begin position="31"/>
        <end position="53"/>
    </location>
</feature>
<dbReference type="GO" id="GO:0008250">
    <property type="term" value="C:oligosaccharyltransferase complex"/>
    <property type="evidence" value="ECO:0007669"/>
    <property type="project" value="UniProtKB-UniRule"/>
</dbReference>
<accession>A0A4X2L9T1</accession>
<comment type="caution">
    <text evidence="1">Lacks conserved residue(s) required for the propagation of feature annotation.</text>
</comment>
<keyword evidence="1" id="KW-0472">Membrane</keyword>